<dbReference type="GO" id="GO:0004822">
    <property type="term" value="F:isoleucine-tRNA ligase activity"/>
    <property type="evidence" value="ECO:0007669"/>
    <property type="project" value="UniProtKB-EC"/>
</dbReference>
<reference evidence="2" key="1">
    <citation type="submission" date="2016-10" db="EMBL/GenBank/DDBJ databases">
        <authorList>
            <person name="de Groot N.N."/>
        </authorList>
    </citation>
    <scope>NUCLEOTIDE SEQUENCE</scope>
</reference>
<keyword evidence="2" id="KW-0436">Ligase</keyword>
<keyword evidence="2" id="KW-0030">Aminoacyl-tRNA synthetase</keyword>
<name>A0A1W1E374_9ZZZZ</name>
<accession>A0A1W1E374</accession>
<dbReference type="GO" id="GO:0006418">
    <property type="term" value="P:tRNA aminoacylation for protein translation"/>
    <property type="evidence" value="ECO:0007669"/>
    <property type="project" value="InterPro"/>
</dbReference>
<dbReference type="InterPro" id="IPR010663">
    <property type="entry name" value="Znf_FPG/IleRS"/>
</dbReference>
<evidence type="ECO:0000313" key="2">
    <source>
        <dbReference type="EMBL" id="SFV88412.1"/>
    </source>
</evidence>
<dbReference type="AlphaFoldDB" id="A0A1W1E374"/>
<proteinExistence type="predicted"/>
<dbReference type="InterPro" id="IPR009080">
    <property type="entry name" value="tRNAsynth_Ia_anticodon-bd"/>
</dbReference>
<organism evidence="2">
    <name type="scientific">hydrothermal vent metagenome</name>
    <dbReference type="NCBI Taxonomy" id="652676"/>
    <lineage>
        <taxon>unclassified sequences</taxon>
        <taxon>metagenomes</taxon>
        <taxon>ecological metagenomes</taxon>
    </lineage>
</organism>
<dbReference type="EMBL" id="FPHZ01000148">
    <property type="protein sequence ID" value="SFV88412.1"/>
    <property type="molecule type" value="Genomic_DNA"/>
</dbReference>
<dbReference type="Pfam" id="PF06827">
    <property type="entry name" value="zf-FPG_IleRS"/>
    <property type="match status" value="1"/>
</dbReference>
<gene>
    <name evidence="2" type="ORF">MNB_SUP05-SYMBIONT-5-1393</name>
</gene>
<dbReference type="Gene3D" id="1.10.730.20">
    <property type="match status" value="1"/>
</dbReference>
<dbReference type="SUPFAM" id="SSF47323">
    <property type="entry name" value="Anticodon-binding domain of a subclass of class I aminoacyl-tRNA synthetases"/>
    <property type="match status" value="1"/>
</dbReference>
<dbReference type="GO" id="GO:0005524">
    <property type="term" value="F:ATP binding"/>
    <property type="evidence" value="ECO:0007669"/>
    <property type="project" value="InterPro"/>
</dbReference>
<protein>
    <submittedName>
        <fullName evidence="2">Isoleucyl-tRNA synthetase</fullName>
        <ecNumber evidence="2">6.1.1.5</ecNumber>
    </submittedName>
</protein>
<feature type="domain" description="Zinc finger FPG/IleRS-type" evidence="1">
    <location>
        <begin position="11"/>
        <end position="38"/>
    </location>
</feature>
<dbReference type="EC" id="6.1.1.5" evidence="2"/>
<sequence>MFVKVSKSEHQKCVRCWHHREDIGLNGGHPELCGRCVENVDGDGEKREFA</sequence>
<evidence type="ECO:0000259" key="1">
    <source>
        <dbReference type="Pfam" id="PF06827"/>
    </source>
</evidence>